<proteinExistence type="predicted"/>
<protein>
    <submittedName>
        <fullName evidence="1">Uncharacterized protein</fullName>
    </submittedName>
</protein>
<dbReference type="Proteomes" id="UP000054565">
    <property type="component" value="Unassembled WGS sequence"/>
</dbReference>
<evidence type="ECO:0000313" key="1">
    <source>
        <dbReference type="EMBL" id="KMP00160.1"/>
    </source>
</evidence>
<organism evidence="1 2">
    <name type="scientific">Coccidioides immitis RMSCC 2394</name>
    <dbReference type="NCBI Taxonomy" id="404692"/>
    <lineage>
        <taxon>Eukaryota</taxon>
        <taxon>Fungi</taxon>
        <taxon>Dikarya</taxon>
        <taxon>Ascomycota</taxon>
        <taxon>Pezizomycotina</taxon>
        <taxon>Eurotiomycetes</taxon>
        <taxon>Eurotiomycetidae</taxon>
        <taxon>Onygenales</taxon>
        <taxon>Onygenaceae</taxon>
        <taxon>Coccidioides</taxon>
    </lineage>
</organism>
<accession>A0A0J6XXM0</accession>
<gene>
    <name evidence="1" type="ORF">CIRG_00302</name>
</gene>
<name>A0A0J6XXM0_COCIT</name>
<dbReference type="AlphaFoldDB" id="A0A0J6XXM0"/>
<sequence length="108" mass="12445">MQLRNVVMEIVYQHCTHSIKSQRYHRQGFCGHGPLFELLRTEYDVRAEPQRISAYKQYKALGTKHGATNRSVAAQPSNAVKHAVGKKRRLHHYSQIPDFSPRCRAMIG</sequence>
<dbReference type="EMBL" id="DS028093">
    <property type="protein sequence ID" value="KMP00160.1"/>
    <property type="molecule type" value="Genomic_DNA"/>
</dbReference>
<evidence type="ECO:0000313" key="2">
    <source>
        <dbReference type="Proteomes" id="UP000054565"/>
    </source>
</evidence>
<reference evidence="2" key="1">
    <citation type="journal article" date="2010" name="Genome Res.">
        <title>Population genomic sequencing of Coccidioides fungi reveals recent hybridization and transposon control.</title>
        <authorList>
            <person name="Neafsey D.E."/>
            <person name="Barker B.M."/>
            <person name="Sharpton T.J."/>
            <person name="Stajich J.E."/>
            <person name="Park D.J."/>
            <person name="Whiston E."/>
            <person name="Hung C.-Y."/>
            <person name="McMahan C."/>
            <person name="White J."/>
            <person name="Sykes S."/>
            <person name="Heiman D."/>
            <person name="Young S."/>
            <person name="Zeng Q."/>
            <person name="Abouelleil A."/>
            <person name="Aftuck L."/>
            <person name="Bessette D."/>
            <person name="Brown A."/>
            <person name="FitzGerald M."/>
            <person name="Lui A."/>
            <person name="Macdonald J.P."/>
            <person name="Priest M."/>
            <person name="Orbach M.J."/>
            <person name="Galgiani J.N."/>
            <person name="Kirkland T.N."/>
            <person name="Cole G.T."/>
            <person name="Birren B.W."/>
            <person name="Henn M.R."/>
            <person name="Taylor J.W."/>
            <person name="Rounsley S.D."/>
        </authorList>
    </citation>
    <scope>NUCLEOTIDE SEQUENCE [LARGE SCALE GENOMIC DNA]</scope>
    <source>
        <strain evidence="2">RMSCC 2394</strain>
    </source>
</reference>